<evidence type="ECO:0000256" key="1">
    <source>
        <dbReference type="SAM" id="MobiDB-lite"/>
    </source>
</evidence>
<name>A0A7K0C609_9ACTN</name>
<dbReference type="AlphaFoldDB" id="A0A7K0C609"/>
<sequence length="185" mass="18486">MVLGGGVGLVISMLAAVVGRLFGAAVSILLSALLAGLAVGLAFIMVRVKGVAAPFAAAGAALVVSEVGRLVPALIGFGINLDFLLSPNLLRILSLLLPMVVAAVLALLGAKQPAHRSRQPVPPGAWGAPQAPAPAQPPFAPPPAPGQPVYGSPPVPGQQLFSAPPPPGAMPPRPFDPNNPHGYGP</sequence>
<keyword evidence="4" id="KW-1185">Reference proteome</keyword>
<accession>A0A7K0C609</accession>
<keyword evidence="2" id="KW-0812">Transmembrane</keyword>
<protein>
    <submittedName>
        <fullName evidence="3">Uncharacterized protein</fullName>
    </submittedName>
</protein>
<reference evidence="3 4" key="1">
    <citation type="submission" date="2019-10" db="EMBL/GenBank/DDBJ databases">
        <title>Actinomadura rubteroloni sp. nov. and Actinomadura macrotermitis sp. nov., isolated from the gut of fungus growing-termite Macrotermes natalensis.</title>
        <authorList>
            <person name="Benndorf R."/>
            <person name="Martin K."/>
            <person name="Kuefner M."/>
            <person name="De Beer W."/>
            <person name="Kaster A.-K."/>
            <person name="Vollmers J."/>
            <person name="Poulsen M."/>
            <person name="Beemelmanns C."/>
        </authorList>
    </citation>
    <scope>NUCLEOTIDE SEQUENCE [LARGE SCALE GENOMIC DNA]</scope>
    <source>
        <strain evidence="3 4">RB68</strain>
    </source>
</reference>
<evidence type="ECO:0000313" key="4">
    <source>
        <dbReference type="Proteomes" id="UP000487268"/>
    </source>
</evidence>
<feature type="compositionally biased region" description="Pro residues" evidence="1">
    <location>
        <begin position="131"/>
        <end position="156"/>
    </location>
</feature>
<proteinExistence type="predicted"/>
<evidence type="ECO:0000256" key="2">
    <source>
        <dbReference type="SAM" id="Phobius"/>
    </source>
</evidence>
<gene>
    <name evidence="3" type="ORF">ACRB68_69860</name>
</gene>
<comment type="caution">
    <text evidence="3">The sequence shown here is derived from an EMBL/GenBank/DDBJ whole genome shotgun (WGS) entry which is preliminary data.</text>
</comment>
<dbReference type="EMBL" id="WEGH01000005">
    <property type="protein sequence ID" value="MQY08875.1"/>
    <property type="molecule type" value="Genomic_DNA"/>
</dbReference>
<feature type="transmembrane region" description="Helical" evidence="2">
    <location>
        <begin position="25"/>
        <end position="46"/>
    </location>
</feature>
<evidence type="ECO:0000313" key="3">
    <source>
        <dbReference type="EMBL" id="MQY08875.1"/>
    </source>
</evidence>
<dbReference type="Proteomes" id="UP000487268">
    <property type="component" value="Unassembled WGS sequence"/>
</dbReference>
<organism evidence="3 4">
    <name type="scientific">Actinomadura macrotermitis</name>
    <dbReference type="NCBI Taxonomy" id="2585200"/>
    <lineage>
        <taxon>Bacteria</taxon>
        <taxon>Bacillati</taxon>
        <taxon>Actinomycetota</taxon>
        <taxon>Actinomycetes</taxon>
        <taxon>Streptosporangiales</taxon>
        <taxon>Thermomonosporaceae</taxon>
        <taxon>Actinomadura</taxon>
    </lineage>
</organism>
<feature type="transmembrane region" description="Helical" evidence="2">
    <location>
        <begin position="89"/>
        <end position="110"/>
    </location>
</feature>
<feature type="transmembrane region" description="Helical" evidence="2">
    <location>
        <begin position="53"/>
        <end position="77"/>
    </location>
</feature>
<keyword evidence="2" id="KW-1133">Transmembrane helix</keyword>
<keyword evidence="2" id="KW-0472">Membrane</keyword>
<feature type="region of interest" description="Disordered" evidence="1">
    <location>
        <begin position="118"/>
        <end position="185"/>
    </location>
</feature>
<feature type="compositionally biased region" description="Pro residues" evidence="1">
    <location>
        <begin position="163"/>
        <end position="177"/>
    </location>
</feature>